<protein>
    <recommendedName>
        <fullName evidence="12">Polycystin cation channel PKD1/PKD2 domain-containing protein</fullName>
    </recommendedName>
</protein>
<feature type="domain" description="Polycystin cation channel PKD1/PKD2" evidence="8">
    <location>
        <begin position="1013"/>
        <end position="1162"/>
    </location>
</feature>
<evidence type="ECO:0000259" key="9">
    <source>
        <dbReference type="Pfam" id="PF20519"/>
    </source>
</evidence>
<dbReference type="Gene3D" id="1.10.287.70">
    <property type="match status" value="2"/>
</dbReference>
<feature type="transmembrane region" description="Helical" evidence="7">
    <location>
        <begin position="608"/>
        <end position="626"/>
    </location>
</feature>
<feature type="domain" description="Polycystin cation channel PKD1/PKD2" evidence="8">
    <location>
        <begin position="276"/>
        <end position="497"/>
    </location>
</feature>
<evidence type="ECO:0000313" key="10">
    <source>
        <dbReference type="EMBL" id="CAE8589995.1"/>
    </source>
</evidence>
<comment type="caution">
    <text evidence="10">The sequence shown here is derived from an EMBL/GenBank/DDBJ whole genome shotgun (WGS) entry which is preliminary data.</text>
</comment>
<accession>A0A813DTX2</accession>
<feature type="transmembrane region" description="Helical" evidence="7">
    <location>
        <begin position="1132"/>
        <end position="1153"/>
    </location>
</feature>
<name>A0A813DTX2_POLGL</name>
<feature type="transmembrane region" description="Helical" evidence="7">
    <location>
        <begin position="1074"/>
        <end position="1095"/>
    </location>
</feature>
<dbReference type="Proteomes" id="UP000654075">
    <property type="component" value="Unassembled WGS sequence"/>
</dbReference>
<evidence type="ECO:0000256" key="1">
    <source>
        <dbReference type="ARBA" id="ARBA00004141"/>
    </source>
</evidence>
<reference evidence="10" key="1">
    <citation type="submission" date="2021-02" db="EMBL/GenBank/DDBJ databases">
        <authorList>
            <person name="Dougan E. K."/>
            <person name="Rhodes N."/>
            <person name="Thang M."/>
            <person name="Chan C."/>
        </authorList>
    </citation>
    <scope>NUCLEOTIDE SEQUENCE</scope>
</reference>
<dbReference type="Pfam" id="PF20519">
    <property type="entry name" value="Polycystin_dom"/>
    <property type="match status" value="1"/>
</dbReference>
<dbReference type="InterPro" id="IPR013122">
    <property type="entry name" value="PKD1_2_channel"/>
</dbReference>
<evidence type="ECO:0000259" key="8">
    <source>
        <dbReference type="Pfam" id="PF08016"/>
    </source>
</evidence>
<evidence type="ECO:0000256" key="4">
    <source>
        <dbReference type="ARBA" id="ARBA00022989"/>
    </source>
</evidence>
<keyword evidence="3 7" id="KW-0812">Transmembrane</keyword>
<feature type="transmembrane region" description="Helical" evidence="7">
    <location>
        <begin position="469"/>
        <end position="494"/>
    </location>
</feature>
<evidence type="ECO:0000256" key="5">
    <source>
        <dbReference type="ARBA" id="ARBA00023136"/>
    </source>
</evidence>
<keyword evidence="4 7" id="KW-1133">Transmembrane helix</keyword>
<dbReference type="GO" id="GO:0016020">
    <property type="term" value="C:membrane"/>
    <property type="evidence" value="ECO:0007669"/>
    <property type="project" value="UniProtKB-SubCell"/>
</dbReference>
<feature type="transmembrane region" description="Helical" evidence="7">
    <location>
        <begin position="896"/>
        <end position="917"/>
    </location>
</feature>
<organism evidence="10 11">
    <name type="scientific">Polarella glacialis</name>
    <name type="common">Dinoflagellate</name>
    <dbReference type="NCBI Taxonomy" id="89957"/>
    <lineage>
        <taxon>Eukaryota</taxon>
        <taxon>Sar</taxon>
        <taxon>Alveolata</taxon>
        <taxon>Dinophyceae</taxon>
        <taxon>Suessiales</taxon>
        <taxon>Suessiaceae</taxon>
        <taxon>Polarella</taxon>
    </lineage>
</organism>
<dbReference type="InterPro" id="IPR046791">
    <property type="entry name" value="Polycystin_dom"/>
</dbReference>
<dbReference type="PANTHER" id="PTHR10877">
    <property type="entry name" value="POLYCYSTIN FAMILY MEMBER"/>
    <property type="match status" value="1"/>
</dbReference>
<evidence type="ECO:0008006" key="12">
    <source>
        <dbReference type="Google" id="ProtNLM"/>
    </source>
</evidence>
<keyword evidence="11" id="KW-1185">Reference proteome</keyword>
<comment type="similarity">
    <text evidence="2">Belongs to the polycystin family.</text>
</comment>
<gene>
    <name evidence="10" type="ORF">PGLA1383_LOCUS8722</name>
</gene>
<evidence type="ECO:0000256" key="3">
    <source>
        <dbReference type="ARBA" id="ARBA00022692"/>
    </source>
</evidence>
<feature type="transmembrane region" description="Helical" evidence="7">
    <location>
        <begin position="7"/>
        <end position="28"/>
    </location>
</feature>
<dbReference type="OMA" id="DYVCELE"/>
<dbReference type="PANTHER" id="PTHR10877:SF197">
    <property type="entry name" value="POLYCYSTIC KIDNEY DISEASE PROTEIN 1-LIKE 2"/>
    <property type="match status" value="1"/>
</dbReference>
<feature type="region of interest" description="Disordered" evidence="6">
    <location>
        <begin position="1320"/>
        <end position="1355"/>
    </location>
</feature>
<feature type="transmembrane region" description="Helical" evidence="7">
    <location>
        <begin position="1031"/>
        <end position="1053"/>
    </location>
</feature>
<feature type="compositionally biased region" description="Acidic residues" evidence="6">
    <location>
        <begin position="1337"/>
        <end position="1351"/>
    </location>
</feature>
<evidence type="ECO:0000256" key="6">
    <source>
        <dbReference type="SAM" id="MobiDB-lite"/>
    </source>
</evidence>
<evidence type="ECO:0000256" key="2">
    <source>
        <dbReference type="ARBA" id="ARBA00007200"/>
    </source>
</evidence>
<dbReference type="Pfam" id="PF08016">
    <property type="entry name" value="PKD_channel"/>
    <property type="match status" value="2"/>
</dbReference>
<dbReference type="InterPro" id="IPR051223">
    <property type="entry name" value="Polycystin"/>
</dbReference>
<feature type="domain" description="Polycystin" evidence="9">
    <location>
        <begin position="814"/>
        <end position="887"/>
    </location>
</feature>
<evidence type="ECO:0000313" key="11">
    <source>
        <dbReference type="Proteomes" id="UP000654075"/>
    </source>
</evidence>
<keyword evidence="5 7" id="KW-0472">Membrane</keyword>
<sequence length="1604" mass="181461">MGEASRAAFYVVFAFCTVYLNIVSVSTWNQNALYRTVTNVYAKAPFQDEAGRTLYVDGISNPDQLYLWLSTAFKKVTFNEVTSMSNTEWGDLVKWNSSSSPNTVGSFNRMVMIRMTAKRWKMEKTMGVFKLMTPQHLGKSRVLDSSSKHTNEDSDDACIPAENISLLNRTRDCMQYEVESSFDGSGGFADFVNPMDGPEVYQASLDKMWNVNLFDLRLATFTVDAMIYNSNLDQWLNQAWIFKFDFAGNCKQEKVARGFNLNVFNTNEPKYMGLYILRCACMIMLFGFLSIELKQIWDLGIWQHFRRSGNLTDMISIWISIMVLSSYWIIEMNDLYTNFRFEMLLNQATRAETYVKLTQLASTLQDQSLVIAFNLMLVCIRTTSLVSCLHSDLGLIIEVLSVSMSNLTAFFVMFITLQMGFILMSFFTFGAGYPGMSSFLLCFSKCFAMLAGEPVYDDLAEADAVMAPIFFYIFYIFFYLVMINIFVTLLMSGYDTVDWEISKKKRAGEKEKNPLELIFTELKNDIVGAVTKYGGTGIKWGGILCSPVIFSIKACIFCSPPAFVTNAFSCCTKKSSSGKGDGVPQEEADKGLPQDAKSKAARKWKVKYELLTMVIFMVVWVMMMALQSRGEAAFLTSQVTLHDAVRHVTWDGPGGAREEYKDIHSFAGVQRWTNTAIVGLYSQPACATKLNDKYQVVEAADCSSKSDNSQQLIQQIKTWNIGFLNTTLVRLTIQPACFVPNPDKTWAEGMPTLRKTPDTVCASAVCTDVLEDEECHTSSGRRLKKSDLDTYVSSNPIPYDFAEPNKDLGSAGMLGGFVFSLGNSEQECKDMLRMLDEDGWFSQNSASMVFDWITYNGNLDMFTHNQVSFSLMQTGVMKKDMIADTFPLNMAEGGGFFWLSRIMILVLFAVYVCLLSFHMAEMIKLVVNDYSRSRREEKGFLTFVSEFYSDPWHVVDTISLTISSLVVVNFLLFVSAAFRATYRFSVSDLDKFVVSNNDVSNFGLAKAVETLRYLQDDWYIFLNFERTASNYHTFLSLAALNSLFISIRVVKVVNKFELVHVFSQTLGNAKGRNAYFIVVIFELLCGFAFAMMLIFGVTVEGFSDPINTLGTLCYWLAGEFDLQPLLDANSTLAVVFFVAFIVVFRFICVNMFLATQLNSFAELVGKMDIEKAKAEMDKEKLVRIVEYPSKDALKADITVERQDDNEVIVKIILDHNGLAVKQGIGPGHILFKVNRQRDDWRREGIIDIIEDGMQEDSQGIIRIIFKDPQKLDGFSAFVKAMLGGKKNEPASSSTNVKPTVKNFWRNQGAIQQIHREVADVQPDEDEVQAEEAAAPMQEEDGEEGGEGDEDDLMKGKTPTAVKFRAKKRLDGLLFSRWPDGTEGGSKEHPALQLDHLPHAEPLEEDDVLQEDWDVFDLKERVDKMPVSGNEVWLDCLMAELERQDDENIVTEVLRTSDLQDAGKIKRGLPGLEKLLKFYINVDQVLKILEHKANRKYYQSLQMESEHRQDQLRKQNEVLHDYVCELEGEFGMIMNGIHRYKSKKELMLTKLAGLLDREQYKHLDRTATDKDDESHLARLSRNWKGATMLGLMTGLGSSPPAIETV</sequence>
<evidence type="ECO:0000256" key="7">
    <source>
        <dbReference type="SAM" id="Phobius"/>
    </source>
</evidence>
<proteinExistence type="inferred from homology"/>
<dbReference type="OrthoDB" id="422888at2759"/>
<feature type="transmembrane region" description="Helical" evidence="7">
    <location>
        <begin position="410"/>
        <end position="431"/>
    </location>
</feature>
<feature type="transmembrane region" description="Helical" evidence="7">
    <location>
        <begin position="272"/>
        <end position="291"/>
    </location>
</feature>
<comment type="subcellular location">
    <subcellularLocation>
        <location evidence="1">Membrane</location>
        <topology evidence="1">Multi-pass membrane protein</topology>
    </subcellularLocation>
</comment>
<feature type="transmembrane region" description="Helical" evidence="7">
    <location>
        <begin position="958"/>
        <end position="978"/>
    </location>
</feature>
<feature type="transmembrane region" description="Helical" evidence="7">
    <location>
        <begin position="311"/>
        <end position="330"/>
    </location>
</feature>
<dbReference type="EMBL" id="CAJNNV010004009">
    <property type="protein sequence ID" value="CAE8589995.1"/>
    <property type="molecule type" value="Genomic_DNA"/>
</dbReference>